<dbReference type="EMBL" id="JBDJPC010000004">
    <property type="protein sequence ID" value="KAL1506867.1"/>
    <property type="molecule type" value="Genomic_DNA"/>
</dbReference>
<feature type="compositionally biased region" description="Polar residues" evidence="2">
    <location>
        <begin position="49"/>
        <end position="66"/>
    </location>
</feature>
<organism evidence="3 4">
    <name type="scientific">Hypothenemus hampei</name>
    <name type="common">Coffee berry borer</name>
    <dbReference type="NCBI Taxonomy" id="57062"/>
    <lineage>
        <taxon>Eukaryota</taxon>
        <taxon>Metazoa</taxon>
        <taxon>Ecdysozoa</taxon>
        <taxon>Arthropoda</taxon>
        <taxon>Hexapoda</taxon>
        <taxon>Insecta</taxon>
        <taxon>Pterygota</taxon>
        <taxon>Neoptera</taxon>
        <taxon>Endopterygota</taxon>
        <taxon>Coleoptera</taxon>
        <taxon>Polyphaga</taxon>
        <taxon>Cucujiformia</taxon>
        <taxon>Curculionidae</taxon>
        <taxon>Scolytinae</taxon>
        <taxon>Hypothenemus</taxon>
    </lineage>
</organism>
<gene>
    <name evidence="3" type="ORF">ABEB36_006149</name>
</gene>
<comment type="caution">
    <text evidence="3">The sequence shown here is derived from an EMBL/GenBank/DDBJ whole genome shotgun (WGS) entry which is preliminary data.</text>
</comment>
<feature type="coiled-coil region" evidence="1">
    <location>
        <begin position="619"/>
        <end position="709"/>
    </location>
</feature>
<reference evidence="3 4" key="1">
    <citation type="submission" date="2024-05" db="EMBL/GenBank/DDBJ databases">
        <title>Genetic variation in Jamaican populations of the coffee berry borer (Hypothenemus hampei).</title>
        <authorList>
            <person name="Errbii M."/>
            <person name="Myrie A."/>
        </authorList>
    </citation>
    <scope>NUCLEOTIDE SEQUENCE [LARGE SCALE GENOMIC DNA]</scope>
    <source>
        <strain evidence="3">JA-Hopewell-2020-01-JO</strain>
        <tissue evidence="3">Whole body</tissue>
    </source>
</reference>
<evidence type="ECO:0000256" key="1">
    <source>
        <dbReference type="SAM" id="Coils"/>
    </source>
</evidence>
<accession>A0ABD1F0N6</accession>
<sequence>MSFNQIENDLGESKSNEKQQENYALSAEEMDTKNTEKLESEFHLASETVDVTPQSPKSEGTSSEIFNSPREKQQNPGRIARFKNTKPSTSNTPIKRPISLSSRLPVKNSRPTKIPSLLENTNPANKNSSSPLPRATTLNKHTLEMQLLNKQKTYKLLKKELLEKQVPLIALYNKMVDVKKRLEVLGKSVELEEFKFVSFEDYYKEQKSHTDSDGGCGEQISKEVIGGMKSSIEQIPKTLKDIGKNLLSRRALIVELLESVAKSEIDVKDVLDKIESLKYEGEQLEESLDSVILEHEIKISELVDTWQKLLNDKQEFNKENRLNELEKKLKEQEKLREESTTIIDELHRKLDDGKMSHEKSITELNGVLQSLRDQIKKLEQELDAEKKAAGDIRIRNTNHIQNGKLLKARITDLENEKTEVETANADLKKKIKQLQEQLKNKEQNWAKEKEELTKSLKHQENLLQKLTADKNQFETRLRTVNREKIDIQEKLGTTITSMATQLEATMNRLKAVEAEKDDAVKKYSEIENYIAQMNTKFKTEIQKVVYSIQLGNHEVVISEAEKYMQGMAKDLCVNKIEDNIHESKSKQETQYQQYPEQRNILTQLRMELDKQRELVLTSKTLLEQSENKLKQKATELEKLQADIGQLKVRQGSIEEQNNCTIREFEQMLKESQQKLTDLLKRSKESEVQLKEYKATIHKQTIQMNEMENLLRYRENMTHVLKTARNELLLEKESLTRYSREIRAALTEVTNQNSVKEKLVQQLQEKIALRESQMFNLEREAHNFEEQLKLTNAKRYKLQETVSELEKELQRTRAKLSQIFDVRDKQSPSWRFLHSVCEVVEDKEPNKKPSHYSNRSVGKCNENYHASEKQKHLKKKLHNNNKNSKIQRVQLKNSNNNFIQNRKSSSIHTHCHHKANSRSLISLSLQTVDFIKTKLNFLTSVDTTLPVEENPEIVQTQISSTTVIQKQPEFESNPNSQQNLKKILQLTTHNYRQNQAQESYDDLSHLIKLAVTKNNGLNK</sequence>
<keyword evidence="4" id="KW-1185">Reference proteome</keyword>
<feature type="coiled-coil region" evidence="1">
    <location>
        <begin position="745"/>
        <end position="821"/>
    </location>
</feature>
<dbReference type="AlphaFoldDB" id="A0ABD1F0N6"/>
<keyword evidence="1" id="KW-0175">Coiled coil</keyword>
<evidence type="ECO:0000313" key="4">
    <source>
        <dbReference type="Proteomes" id="UP001566132"/>
    </source>
</evidence>
<feature type="coiled-coil region" evidence="1">
    <location>
        <begin position="315"/>
        <end position="529"/>
    </location>
</feature>
<feature type="compositionally biased region" description="Basic and acidic residues" evidence="2">
    <location>
        <begin position="11"/>
        <end position="20"/>
    </location>
</feature>
<feature type="compositionally biased region" description="Basic and acidic residues" evidence="2">
    <location>
        <begin position="30"/>
        <end position="44"/>
    </location>
</feature>
<feature type="region of interest" description="Disordered" evidence="2">
    <location>
        <begin position="1"/>
        <end position="135"/>
    </location>
</feature>
<protein>
    <submittedName>
        <fullName evidence="3">Uncharacterized protein</fullName>
    </submittedName>
</protein>
<proteinExistence type="predicted"/>
<evidence type="ECO:0000256" key="2">
    <source>
        <dbReference type="SAM" id="MobiDB-lite"/>
    </source>
</evidence>
<name>A0ABD1F0N6_HYPHA</name>
<dbReference type="Proteomes" id="UP001566132">
    <property type="component" value="Unassembled WGS sequence"/>
</dbReference>
<evidence type="ECO:0000313" key="3">
    <source>
        <dbReference type="EMBL" id="KAL1506867.1"/>
    </source>
</evidence>
<feature type="compositionally biased region" description="Polar residues" evidence="2">
    <location>
        <begin position="118"/>
        <end position="135"/>
    </location>
</feature>